<proteinExistence type="predicted"/>
<protein>
    <submittedName>
        <fullName evidence="1">Heptaprenyl diphosphate synthase component 1</fullName>
    </submittedName>
</protein>
<keyword evidence="2" id="KW-1185">Reference proteome</keyword>
<dbReference type="RefSeq" id="WP_176009124.1">
    <property type="nucleotide sequence ID" value="NZ_CP041372.2"/>
</dbReference>
<dbReference type="Gene3D" id="1.20.120.1450">
    <property type="match status" value="1"/>
</dbReference>
<accession>A0A859FE10</accession>
<dbReference type="AlphaFoldDB" id="A0A859FE10"/>
<dbReference type="Proteomes" id="UP000318138">
    <property type="component" value="Chromosome"/>
</dbReference>
<name>A0A859FE10_9BACI</name>
<dbReference type="EMBL" id="CP041372">
    <property type="protein sequence ID" value="QKS71088.1"/>
    <property type="molecule type" value="Genomic_DNA"/>
</dbReference>
<gene>
    <name evidence="1" type="ORF">FLK61_30705</name>
</gene>
<organism evidence="1 2">
    <name type="scientific">Paenalkalicoccus suaedae</name>
    <dbReference type="NCBI Taxonomy" id="2592382"/>
    <lineage>
        <taxon>Bacteria</taxon>
        <taxon>Bacillati</taxon>
        <taxon>Bacillota</taxon>
        <taxon>Bacilli</taxon>
        <taxon>Bacillales</taxon>
        <taxon>Bacillaceae</taxon>
        <taxon>Paenalkalicoccus</taxon>
    </lineage>
</organism>
<reference evidence="2" key="1">
    <citation type="submission" date="2019-07" db="EMBL/GenBank/DDBJ databases">
        <title>Bacillus alkalisoli sp. nov. isolated from saline soil.</title>
        <authorList>
            <person name="Sun J.-Q."/>
            <person name="Xu L."/>
        </authorList>
    </citation>
    <scope>NUCLEOTIDE SEQUENCE [LARGE SCALE GENOMIC DNA]</scope>
    <source>
        <strain evidence="2">M4U3P1</strain>
    </source>
</reference>
<sequence>MMTAIHDNQQEIQSIYADFHSLTRHSYLHTYLPYPTIDDYQAKLLLCILQEKGLNHKDRHTLTLATLLVQAAMNIHDKVNSTELTDDFSWKDRQLTVLAGDYYSALYYHTLSGRLESYLPVLSNAIQDINEAKMRIYKRIDPEYLLYHDVAVIKSALVTQISLYLDDKALSKAVSALFFYESLLREKDRRASDEKPTLATLALPKENLQLERLIHDAKEGLLLEIEQVGTKSGMPLRSMYDQVTEDYRIRFWNRKEANRNESI</sequence>
<evidence type="ECO:0000313" key="1">
    <source>
        <dbReference type="EMBL" id="QKS71088.1"/>
    </source>
</evidence>
<dbReference type="InterPro" id="IPR009920">
    <property type="entry name" value="HEPPP_synth_su1"/>
</dbReference>
<dbReference type="Pfam" id="PF07307">
    <property type="entry name" value="HEPPP_synt_1"/>
    <property type="match status" value="1"/>
</dbReference>
<dbReference type="GO" id="GO:0009234">
    <property type="term" value="P:menaquinone biosynthetic process"/>
    <property type="evidence" value="ECO:0007669"/>
    <property type="project" value="InterPro"/>
</dbReference>
<evidence type="ECO:0000313" key="2">
    <source>
        <dbReference type="Proteomes" id="UP000318138"/>
    </source>
</evidence>
<dbReference type="KEGG" id="psua:FLK61_30705"/>